<evidence type="ECO:0000313" key="3">
    <source>
        <dbReference type="Proteomes" id="UP000078240"/>
    </source>
</evidence>
<dbReference type="Proteomes" id="UP000078240">
    <property type="component" value="Unassembled WGS sequence"/>
</dbReference>
<name>A0A179H4F8_PURLI</name>
<accession>A0A179H4F8</accession>
<sequence length="170" mass="17903">MTLYSYNLHAINCHVIAQKVPSAVSSITRLGRAAAHAQDGFVFQHLSVAASISPSRPPLSPPPVSPRPCDGGREEPGKGPGGGLVPKRTKKAQGAAANAAVTTGNARTMQEPVAGMRRTVRRERLVRNKGDRPGGWVWFGSVGNGGRGGGVRCEDEATRSSFLALFPPRV</sequence>
<reference evidence="2 3" key="1">
    <citation type="submission" date="2016-01" db="EMBL/GenBank/DDBJ databases">
        <title>Biosynthesis of antibiotic leucinostatins and their inhibition on Phytophthora in bio-control Purpureocillium lilacinum.</title>
        <authorList>
            <person name="Wang G."/>
            <person name="Liu Z."/>
            <person name="Lin R."/>
            <person name="Li E."/>
            <person name="Mao Z."/>
            <person name="Ling J."/>
            <person name="Yin W."/>
            <person name="Xie B."/>
        </authorList>
    </citation>
    <scope>NUCLEOTIDE SEQUENCE [LARGE SCALE GENOMIC DNA]</scope>
    <source>
        <strain evidence="2">PLBJ-1</strain>
    </source>
</reference>
<organism evidence="2 3">
    <name type="scientific">Purpureocillium lilacinum</name>
    <name type="common">Paecilomyces lilacinus</name>
    <dbReference type="NCBI Taxonomy" id="33203"/>
    <lineage>
        <taxon>Eukaryota</taxon>
        <taxon>Fungi</taxon>
        <taxon>Dikarya</taxon>
        <taxon>Ascomycota</taxon>
        <taxon>Pezizomycotina</taxon>
        <taxon>Sordariomycetes</taxon>
        <taxon>Hypocreomycetidae</taxon>
        <taxon>Hypocreales</taxon>
        <taxon>Ophiocordycipitaceae</taxon>
        <taxon>Purpureocillium</taxon>
    </lineage>
</organism>
<evidence type="ECO:0000256" key="1">
    <source>
        <dbReference type="SAM" id="MobiDB-lite"/>
    </source>
</evidence>
<gene>
    <name evidence="2" type="ORF">VFPBJ_03057</name>
</gene>
<feature type="region of interest" description="Disordered" evidence="1">
    <location>
        <begin position="52"/>
        <end position="90"/>
    </location>
</feature>
<protein>
    <submittedName>
        <fullName evidence="2">Uncharacterized protein</fullName>
    </submittedName>
</protein>
<comment type="caution">
    <text evidence="2">The sequence shown here is derived from an EMBL/GenBank/DDBJ whole genome shotgun (WGS) entry which is preliminary data.</text>
</comment>
<dbReference type="EMBL" id="LSBH01000002">
    <property type="protein sequence ID" value="OAQ84289.1"/>
    <property type="molecule type" value="Genomic_DNA"/>
</dbReference>
<feature type="compositionally biased region" description="Pro residues" evidence="1">
    <location>
        <begin position="55"/>
        <end position="66"/>
    </location>
</feature>
<dbReference type="AlphaFoldDB" id="A0A179H4F8"/>
<proteinExistence type="predicted"/>
<evidence type="ECO:0000313" key="2">
    <source>
        <dbReference type="EMBL" id="OAQ84289.1"/>
    </source>
</evidence>